<evidence type="ECO:0000313" key="2">
    <source>
        <dbReference type="Proteomes" id="UP000224563"/>
    </source>
</evidence>
<accession>A0A2G3E237</accession>
<dbReference type="RefSeq" id="WP_099386332.1">
    <property type="nucleotide sequence ID" value="NZ_JANSWH010000052.1"/>
</dbReference>
<dbReference type="Proteomes" id="UP000224563">
    <property type="component" value="Unassembled WGS sequence"/>
</dbReference>
<name>A0A2G3E237_9FIRM</name>
<dbReference type="AlphaFoldDB" id="A0A2G3E237"/>
<gene>
    <name evidence="1" type="ORF">CSX02_08345</name>
</gene>
<keyword evidence="2" id="KW-1185">Reference proteome</keyword>
<protein>
    <submittedName>
        <fullName evidence="1">Uncharacterized protein</fullName>
    </submittedName>
</protein>
<organism evidence="1 2">
    <name type="scientific">Agathobacter ruminis</name>
    <dbReference type="NCBI Taxonomy" id="1712665"/>
    <lineage>
        <taxon>Bacteria</taxon>
        <taxon>Bacillati</taxon>
        <taxon>Bacillota</taxon>
        <taxon>Clostridia</taxon>
        <taxon>Lachnospirales</taxon>
        <taxon>Lachnospiraceae</taxon>
        <taxon>Agathobacter</taxon>
    </lineage>
</organism>
<comment type="caution">
    <text evidence="1">The sequence shown here is derived from an EMBL/GenBank/DDBJ whole genome shotgun (WGS) entry which is preliminary data.</text>
</comment>
<reference evidence="1 2" key="2">
    <citation type="submission" date="2017-10" db="EMBL/GenBank/DDBJ databases">
        <authorList>
            <person name="Banno H."/>
            <person name="Chua N.-H."/>
        </authorList>
    </citation>
    <scope>NUCLEOTIDE SEQUENCE [LARGE SCALE GENOMIC DNA]</scope>
    <source>
        <strain evidence="1 2">JK623</strain>
    </source>
</reference>
<proteinExistence type="predicted"/>
<reference evidence="1 2" key="1">
    <citation type="submission" date="2017-10" db="EMBL/GenBank/DDBJ databases">
        <title>Resolving the taxonomy of Roseburia spp., Eubacterium rectale and Agathobacter spp. through phylogenomic analysis.</title>
        <authorList>
            <person name="Sheridan P.O."/>
            <person name="Walker A.W."/>
            <person name="Duncan S.H."/>
            <person name="Scott K.P."/>
            <person name="Toole P.W.O."/>
            <person name="Luis P."/>
            <person name="Flint H.J."/>
        </authorList>
    </citation>
    <scope>NUCLEOTIDE SEQUENCE [LARGE SCALE GENOMIC DNA]</scope>
    <source>
        <strain evidence="1 2">JK623</strain>
    </source>
</reference>
<evidence type="ECO:0000313" key="1">
    <source>
        <dbReference type="EMBL" id="PHU37332.1"/>
    </source>
</evidence>
<sequence>MSKAQNEIEEFIYKICYRPIWESVNNYIAAHPTTLNLSMSRIKYPDTAMLLDMLLEYATHIRIDEDSLFFDAILSCTIELQQFDEYRGDMSGETSQWLIASCEAVITDKLESLTVSSVKPWSKDTKPSSAGVAASKSIVPIIYRKDLDREATAFLEKYYPEALEEPLRVPIEDIAKEKLGLKVIQGYRITDDFTIFGQICFSPGTVKIYDLFKTSEKEQEVPRGTILIDAYTYWQRNSGCVNNTIAHEVYHWHRHRLYAAIKHILRDEKFIACRCPAEMSYPDEKEEWTDEQRMEWQANNLAPRILMPIQTFKIKVDELYKQYDYENTPLKLAVLTCIADDLASFYGVSRQSALIRMTETGYPEAKSVLQAINEKDWHSYVSREDVFYEYSTNEDFRKLIDTGKFRYVEGYVVINDDKYISTNDDGKATLSEYAWDHLDECTLSFSWQRIRRSKAKEILPQIIFHRDNDEQEISHYDDDQSASVVALSEDLRKKRKSFEQGEQIHQISTIGKTCWQYIYEIIQLKGISKPHFCNLTGLGEEVYRKAEKNLGTDPSLRTIVAIACGLSLDIETTEKMLHLAGHAFKESNEHRALKFCINNYPGDMLEDRNDFLQSYGYETLGTKERY</sequence>
<dbReference type="EMBL" id="PDYG01000064">
    <property type="protein sequence ID" value="PHU37332.1"/>
    <property type="molecule type" value="Genomic_DNA"/>
</dbReference>